<dbReference type="PANTHER" id="PTHR46825:SF9">
    <property type="entry name" value="BETA-LACTAMASE-RELATED DOMAIN-CONTAINING PROTEIN"/>
    <property type="match status" value="1"/>
</dbReference>
<protein>
    <submittedName>
        <fullName evidence="3">Beta-lactamase family protein</fullName>
    </submittedName>
</protein>
<evidence type="ECO:0000313" key="3">
    <source>
        <dbReference type="EMBL" id="MBE1162386.1"/>
    </source>
</evidence>
<evidence type="ECO:0000256" key="1">
    <source>
        <dbReference type="SAM" id="SignalP"/>
    </source>
</evidence>
<feature type="signal peptide" evidence="1">
    <location>
        <begin position="1"/>
        <end position="21"/>
    </location>
</feature>
<dbReference type="SUPFAM" id="SSF56601">
    <property type="entry name" value="beta-lactamase/transpeptidase-like"/>
    <property type="match status" value="1"/>
</dbReference>
<evidence type="ECO:0000313" key="4">
    <source>
        <dbReference type="Proteomes" id="UP000651010"/>
    </source>
</evidence>
<name>A0ABR9GEB8_9GAMM</name>
<dbReference type="Gene3D" id="3.40.710.10">
    <property type="entry name" value="DD-peptidase/beta-lactamase superfamily"/>
    <property type="match status" value="1"/>
</dbReference>
<dbReference type="EMBL" id="JACZZA010000013">
    <property type="protein sequence ID" value="MBE1162386.1"/>
    <property type="molecule type" value="Genomic_DNA"/>
</dbReference>
<proteinExistence type="predicted"/>
<comment type="caution">
    <text evidence="3">The sequence shown here is derived from an EMBL/GenBank/DDBJ whole genome shotgun (WGS) entry which is preliminary data.</text>
</comment>
<dbReference type="Proteomes" id="UP000651010">
    <property type="component" value="Unassembled WGS sequence"/>
</dbReference>
<organism evidence="3 4">
    <name type="scientific">Dyella acidiphila</name>
    <dbReference type="NCBI Taxonomy" id="2775866"/>
    <lineage>
        <taxon>Bacteria</taxon>
        <taxon>Pseudomonadati</taxon>
        <taxon>Pseudomonadota</taxon>
        <taxon>Gammaproteobacteria</taxon>
        <taxon>Lysobacterales</taxon>
        <taxon>Rhodanobacteraceae</taxon>
        <taxon>Dyella</taxon>
    </lineage>
</organism>
<keyword evidence="1" id="KW-0732">Signal</keyword>
<dbReference type="PANTHER" id="PTHR46825">
    <property type="entry name" value="D-ALANYL-D-ALANINE-CARBOXYPEPTIDASE/ENDOPEPTIDASE AMPH"/>
    <property type="match status" value="1"/>
</dbReference>
<gene>
    <name evidence="3" type="ORF">IGX34_18530</name>
</gene>
<dbReference type="InterPro" id="IPR001466">
    <property type="entry name" value="Beta-lactam-related"/>
</dbReference>
<dbReference type="Pfam" id="PF00144">
    <property type="entry name" value="Beta-lactamase"/>
    <property type="match status" value="1"/>
</dbReference>
<reference evidence="3 4" key="1">
    <citation type="submission" date="2020-09" db="EMBL/GenBank/DDBJ databases">
        <title>Dyella sp. 7MK23 isolated from forest soil.</title>
        <authorList>
            <person name="Fu J."/>
        </authorList>
    </citation>
    <scope>NUCLEOTIDE SEQUENCE [LARGE SCALE GENOMIC DNA]</scope>
    <source>
        <strain evidence="3 4">7MK23</strain>
    </source>
</reference>
<sequence length="538" mass="58073">MSMKTMMLALALTLCLGTVSAQDAATQLDAALPHPGSADLPGCAVGVQLGDNAPVQRAFGMADLEHAVPIGVDSVFEAGSVSKQFTAAAALILVGEGRLSLDDDIRKYLPELPDYGHVVTVGELMGHTSGLRDWGDIEAMAGWPRTERVYDMADVLQVTARQRALNFVPGTAWSYTNTGFNLLAIIVQRVSGMSFVDFTHQHLFAPLGMTHTQWRDDFRRVVQGRAIAYQHVSDGVYEQMMPFENTYGHGALLTTVGDLLIWNRALNEGRLGAFVTKALQTRTQLTHGQPTVYARGLFERNYRGMREVFHDGATAGYRAWLGRFPDQHVSIAILCNADDANTSKLAHAVADRYLPAAKPEQAAYTAAPPVSLAGIYASERDGAPLRLSLHGKQLQSDTGLTVLADDKGALAFERAGAGIVMTGAVQADGRLRLDNAGDATFYDRQAPYAPTPSELARIAGRFHSDEVPVTYQVTAVAGGLKVVAEGRPGKSRLFVPAYANAFISGDVLLRPVRGADGSVNSVVLSDDRVWHLQFARMH</sequence>
<accession>A0ABR9GEB8</accession>
<feature type="chain" id="PRO_5046147716" evidence="1">
    <location>
        <begin position="22"/>
        <end position="538"/>
    </location>
</feature>
<keyword evidence="4" id="KW-1185">Reference proteome</keyword>
<dbReference type="InterPro" id="IPR012338">
    <property type="entry name" value="Beta-lactam/transpept-like"/>
</dbReference>
<dbReference type="InterPro" id="IPR050491">
    <property type="entry name" value="AmpC-like"/>
</dbReference>
<evidence type="ECO:0000259" key="2">
    <source>
        <dbReference type="Pfam" id="PF00144"/>
    </source>
</evidence>
<dbReference type="RefSeq" id="WP_192557229.1">
    <property type="nucleotide sequence ID" value="NZ_JACZZA010000013.1"/>
</dbReference>
<feature type="domain" description="Beta-lactamase-related" evidence="2">
    <location>
        <begin position="37"/>
        <end position="349"/>
    </location>
</feature>